<dbReference type="AlphaFoldDB" id="A0A0E9SJU6"/>
<name>A0A0E9SJU6_ANGAN</name>
<organism evidence="1">
    <name type="scientific">Anguilla anguilla</name>
    <name type="common">European freshwater eel</name>
    <name type="synonym">Muraena anguilla</name>
    <dbReference type="NCBI Taxonomy" id="7936"/>
    <lineage>
        <taxon>Eukaryota</taxon>
        <taxon>Metazoa</taxon>
        <taxon>Chordata</taxon>
        <taxon>Craniata</taxon>
        <taxon>Vertebrata</taxon>
        <taxon>Euteleostomi</taxon>
        <taxon>Actinopterygii</taxon>
        <taxon>Neopterygii</taxon>
        <taxon>Teleostei</taxon>
        <taxon>Anguilliformes</taxon>
        <taxon>Anguillidae</taxon>
        <taxon>Anguilla</taxon>
    </lineage>
</organism>
<protein>
    <submittedName>
        <fullName evidence="1">Uncharacterized protein</fullName>
    </submittedName>
</protein>
<sequence length="32" mass="3786">MLVHHIIFSIQNPEWLSKNVIYIASIIQLDIH</sequence>
<reference evidence="1" key="2">
    <citation type="journal article" date="2015" name="Fish Shellfish Immunol.">
        <title>Early steps in the European eel (Anguilla anguilla)-Vibrio vulnificus interaction in the gills: Role of the RtxA13 toxin.</title>
        <authorList>
            <person name="Callol A."/>
            <person name="Pajuelo D."/>
            <person name="Ebbesson L."/>
            <person name="Teles M."/>
            <person name="MacKenzie S."/>
            <person name="Amaro C."/>
        </authorList>
    </citation>
    <scope>NUCLEOTIDE SEQUENCE</scope>
</reference>
<accession>A0A0E9SJU6</accession>
<reference evidence="1" key="1">
    <citation type="submission" date="2014-11" db="EMBL/GenBank/DDBJ databases">
        <authorList>
            <person name="Amaro Gonzalez C."/>
        </authorList>
    </citation>
    <scope>NUCLEOTIDE SEQUENCE</scope>
</reference>
<proteinExistence type="predicted"/>
<dbReference type="EMBL" id="GBXM01067637">
    <property type="protein sequence ID" value="JAH40940.1"/>
    <property type="molecule type" value="Transcribed_RNA"/>
</dbReference>
<evidence type="ECO:0000313" key="1">
    <source>
        <dbReference type="EMBL" id="JAH40940.1"/>
    </source>
</evidence>